<evidence type="ECO:0000256" key="3">
    <source>
        <dbReference type="SAM" id="Phobius"/>
    </source>
</evidence>
<name>A0A8S1U245_PAROT</name>
<evidence type="ECO:0000313" key="4">
    <source>
        <dbReference type="EMBL" id="CAD8158790.1"/>
    </source>
</evidence>
<feature type="compositionally biased region" description="Polar residues" evidence="2">
    <location>
        <begin position="1"/>
        <end position="10"/>
    </location>
</feature>
<feature type="region of interest" description="Disordered" evidence="2">
    <location>
        <begin position="1"/>
        <end position="44"/>
    </location>
</feature>
<keyword evidence="3" id="KW-0472">Membrane</keyword>
<organism evidence="4 5">
    <name type="scientific">Paramecium octaurelia</name>
    <dbReference type="NCBI Taxonomy" id="43137"/>
    <lineage>
        <taxon>Eukaryota</taxon>
        <taxon>Sar</taxon>
        <taxon>Alveolata</taxon>
        <taxon>Ciliophora</taxon>
        <taxon>Intramacronucleata</taxon>
        <taxon>Oligohymenophorea</taxon>
        <taxon>Peniculida</taxon>
        <taxon>Parameciidae</taxon>
        <taxon>Paramecium</taxon>
    </lineage>
</organism>
<dbReference type="EMBL" id="CAJJDP010000036">
    <property type="protein sequence ID" value="CAD8158790.1"/>
    <property type="molecule type" value="Genomic_DNA"/>
</dbReference>
<evidence type="ECO:0000313" key="5">
    <source>
        <dbReference type="Proteomes" id="UP000683925"/>
    </source>
</evidence>
<accession>A0A8S1U245</accession>
<keyword evidence="5" id="KW-1185">Reference proteome</keyword>
<proteinExistence type="predicted"/>
<feature type="region of interest" description="Disordered" evidence="2">
    <location>
        <begin position="128"/>
        <end position="149"/>
    </location>
</feature>
<sequence length="378" mass="44134">MIQNSSMNETVSEDEEIQFEFPSNDQGEKINSEEEQLNITERENIQEDFIESDAERKTDVIKTEEFEYYYEYIYEETIANNIAEENLIAQEDSQLDFMDQIIQTDQNQQEQQQPQNESLLNISDSNIKQDSQQSAGDSNENSQDSGQQNAQLNQTMTQNAQEVEEVENLQSQEEENQKFVEEENYYIIVEEEEQEVEVVIHKENEEQSQAIQNEIINNNDEQIIADPIAPEFNRINQSINQEQNYSQTIYSNQTKPSQQYSNQILSLYFDLICYKDQKIIEQEDMTSSSISETYIPTQNINPILLVHTIILTIMLILISITDKQNIKIKKEPIQPTSVSELSELNEYMAMMINGLEQQYNLISQSQEQLAYQLELLEQ</sequence>
<feature type="transmembrane region" description="Helical" evidence="3">
    <location>
        <begin position="300"/>
        <end position="320"/>
    </location>
</feature>
<dbReference type="Proteomes" id="UP000683925">
    <property type="component" value="Unassembled WGS sequence"/>
</dbReference>
<evidence type="ECO:0008006" key="6">
    <source>
        <dbReference type="Google" id="ProtNLM"/>
    </source>
</evidence>
<feature type="coiled-coil region" evidence="1">
    <location>
        <begin position="149"/>
        <end position="183"/>
    </location>
</feature>
<comment type="caution">
    <text evidence="4">The sequence shown here is derived from an EMBL/GenBank/DDBJ whole genome shotgun (WGS) entry which is preliminary data.</text>
</comment>
<evidence type="ECO:0000256" key="2">
    <source>
        <dbReference type="SAM" id="MobiDB-lite"/>
    </source>
</evidence>
<evidence type="ECO:0000256" key="1">
    <source>
        <dbReference type="SAM" id="Coils"/>
    </source>
</evidence>
<reference evidence="4" key="1">
    <citation type="submission" date="2021-01" db="EMBL/GenBank/DDBJ databases">
        <authorList>
            <consortium name="Genoscope - CEA"/>
            <person name="William W."/>
        </authorList>
    </citation>
    <scope>NUCLEOTIDE SEQUENCE</scope>
</reference>
<keyword evidence="1" id="KW-0175">Coiled coil</keyword>
<keyword evidence="3" id="KW-0812">Transmembrane</keyword>
<protein>
    <recommendedName>
        <fullName evidence="6">Transmembrane protein</fullName>
    </recommendedName>
</protein>
<dbReference type="OrthoDB" id="10516329at2759"/>
<dbReference type="AlphaFoldDB" id="A0A8S1U245"/>
<gene>
    <name evidence="4" type="ORF">POCTA_138.1.T0360033</name>
</gene>
<keyword evidence="3" id="KW-1133">Transmembrane helix</keyword>
<dbReference type="OMA" id="MAMMING"/>